<dbReference type="InterPro" id="IPR007627">
    <property type="entry name" value="RNA_pol_sigma70_r2"/>
</dbReference>
<keyword evidence="4" id="KW-0238">DNA-binding</keyword>
<dbReference type="SUPFAM" id="SSF88946">
    <property type="entry name" value="Sigma2 domain of RNA polymerase sigma factors"/>
    <property type="match status" value="1"/>
</dbReference>
<evidence type="ECO:0000256" key="5">
    <source>
        <dbReference type="ARBA" id="ARBA00023163"/>
    </source>
</evidence>
<protein>
    <submittedName>
        <fullName evidence="9">RNA polymerase sigma factor</fullName>
    </submittedName>
</protein>
<dbReference type="EMBL" id="JACXLC010000001">
    <property type="protein sequence ID" value="MBD2842435.1"/>
    <property type="molecule type" value="Genomic_DNA"/>
</dbReference>
<feature type="region of interest" description="Disordered" evidence="6">
    <location>
        <begin position="97"/>
        <end position="116"/>
    </location>
</feature>
<keyword evidence="2" id="KW-0805">Transcription regulation</keyword>
<reference evidence="9 10" key="1">
    <citation type="submission" date="2020-09" db="EMBL/GenBank/DDBJ databases">
        <authorList>
            <person name="Yoon J.-W."/>
        </authorList>
    </citation>
    <scope>NUCLEOTIDE SEQUENCE [LARGE SCALE GENOMIC DNA]</scope>
    <source>
        <strain evidence="9 10">KMU-140</strain>
    </source>
</reference>
<evidence type="ECO:0000256" key="2">
    <source>
        <dbReference type="ARBA" id="ARBA00023015"/>
    </source>
</evidence>
<keyword evidence="3" id="KW-0731">Sigma factor</keyword>
<dbReference type="PANTHER" id="PTHR43133:SF8">
    <property type="entry name" value="RNA POLYMERASE SIGMA FACTOR HI_1459-RELATED"/>
    <property type="match status" value="1"/>
</dbReference>
<dbReference type="SUPFAM" id="SSF88659">
    <property type="entry name" value="Sigma3 and sigma4 domains of RNA polymerase sigma factors"/>
    <property type="match status" value="1"/>
</dbReference>
<dbReference type="Proteomes" id="UP000635384">
    <property type="component" value="Unassembled WGS sequence"/>
</dbReference>
<evidence type="ECO:0000256" key="1">
    <source>
        <dbReference type="ARBA" id="ARBA00010641"/>
    </source>
</evidence>
<dbReference type="NCBIfam" id="TIGR02937">
    <property type="entry name" value="sigma70-ECF"/>
    <property type="match status" value="1"/>
</dbReference>
<dbReference type="Pfam" id="PF08281">
    <property type="entry name" value="Sigma70_r4_2"/>
    <property type="match status" value="1"/>
</dbReference>
<comment type="caution">
    <text evidence="9">The sequence shown here is derived from an EMBL/GenBank/DDBJ whole genome shotgun (WGS) entry which is preliminary data.</text>
</comment>
<dbReference type="PANTHER" id="PTHR43133">
    <property type="entry name" value="RNA POLYMERASE ECF-TYPE SIGMA FACTO"/>
    <property type="match status" value="1"/>
</dbReference>
<dbReference type="InterPro" id="IPR036388">
    <property type="entry name" value="WH-like_DNA-bd_sf"/>
</dbReference>
<accession>A0ABR8KSX7</accession>
<evidence type="ECO:0000313" key="10">
    <source>
        <dbReference type="Proteomes" id="UP000635384"/>
    </source>
</evidence>
<dbReference type="InterPro" id="IPR013325">
    <property type="entry name" value="RNA_pol_sigma_r2"/>
</dbReference>
<feature type="domain" description="RNA polymerase sigma-70 region 2" evidence="7">
    <location>
        <begin position="40"/>
        <end position="102"/>
    </location>
</feature>
<organism evidence="9 10">
    <name type="scientific">Erythrobacter rubeus</name>
    <dbReference type="NCBI Taxonomy" id="2760803"/>
    <lineage>
        <taxon>Bacteria</taxon>
        <taxon>Pseudomonadati</taxon>
        <taxon>Pseudomonadota</taxon>
        <taxon>Alphaproteobacteria</taxon>
        <taxon>Sphingomonadales</taxon>
        <taxon>Erythrobacteraceae</taxon>
        <taxon>Erythrobacter/Porphyrobacter group</taxon>
        <taxon>Erythrobacter</taxon>
    </lineage>
</organism>
<dbReference type="RefSeq" id="WP_190787894.1">
    <property type="nucleotide sequence ID" value="NZ_JACXLC010000001.1"/>
</dbReference>
<gene>
    <name evidence="9" type="ORF">IB285_09220</name>
</gene>
<sequence length="190" mass="21276">MTEKSRPLVPQSGVLFDELLVVMVQQGDRQALERLHGRWNARLVRAAYRFTGDSDLARDLVQECWIGIWKGIAGLRDPARFRSYAFAILHRRGADHLRKQGRIPETTDAAPPEPSQQAVQGEALALRQAFDALPPDQRLAAHMHFIEGMTLTEIAAVQDIPTGTAKSRLFHARRKLKDALTLDPIEGDLP</sequence>
<evidence type="ECO:0000256" key="4">
    <source>
        <dbReference type="ARBA" id="ARBA00023125"/>
    </source>
</evidence>
<name>A0ABR8KSX7_9SPHN</name>
<evidence type="ECO:0000259" key="8">
    <source>
        <dbReference type="Pfam" id="PF08281"/>
    </source>
</evidence>
<feature type="domain" description="RNA polymerase sigma factor 70 region 4 type 2" evidence="8">
    <location>
        <begin position="124"/>
        <end position="176"/>
    </location>
</feature>
<dbReference type="InterPro" id="IPR013324">
    <property type="entry name" value="RNA_pol_sigma_r3/r4-like"/>
</dbReference>
<comment type="similarity">
    <text evidence="1">Belongs to the sigma-70 factor family. ECF subfamily.</text>
</comment>
<dbReference type="Pfam" id="PF04542">
    <property type="entry name" value="Sigma70_r2"/>
    <property type="match status" value="1"/>
</dbReference>
<evidence type="ECO:0000256" key="3">
    <source>
        <dbReference type="ARBA" id="ARBA00023082"/>
    </source>
</evidence>
<evidence type="ECO:0000313" key="9">
    <source>
        <dbReference type="EMBL" id="MBD2842435.1"/>
    </source>
</evidence>
<proteinExistence type="inferred from homology"/>
<dbReference type="Gene3D" id="1.10.10.10">
    <property type="entry name" value="Winged helix-like DNA-binding domain superfamily/Winged helix DNA-binding domain"/>
    <property type="match status" value="1"/>
</dbReference>
<keyword evidence="10" id="KW-1185">Reference proteome</keyword>
<dbReference type="InterPro" id="IPR039425">
    <property type="entry name" value="RNA_pol_sigma-70-like"/>
</dbReference>
<evidence type="ECO:0000256" key="6">
    <source>
        <dbReference type="SAM" id="MobiDB-lite"/>
    </source>
</evidence>
<evidence type="ECO:0000259" key="7">
    <source>
        <dbReference type="Pfam" id="PF04542"/>
    </source>
</evidence>
<dbReference type="CDD" id="cd06171">
    <property type="entry name" value="Sigma70_r4"/>
    <property type="match status" value="1"/>
</dbReference>
<dbReference type="InterPro" id="IPR013249">
    <property type="entry name" value="RNA_pol_sigma70_r4_t2"/>
</dbReference>
<dbReference type="Gene3D" id="1.10.1740.10">
    <property type="match status" value="1"/>
</dbReference>
<keyword evidence="5" id="KW-0804">Transcription</keyword>
<dbReference type="InterPro" id="IPR014284">
    <property type="entry name" value="RNA_pol_sigma-70_dom"/>
</dbReference>